<gene>
    <name evidence="2" type="ORF">BEL07_15060</name>
</gene>
<accession>A0A1E8Q350</accession>
<comment type="caution">
    <text evidence="2">The sequence shown here is derived from an EMBL/GenBank/DDBJ whole genome shotgun (WGS) entry which is preliminary data.</text>
</comment>
<dbReference type="RefSeq" id="WP_070353920.1">
    <property type="nucleotide sequence ID" value="NZ_CP043474.1"/>
</dbReference>
<keyword evidence="1" id="KW-0732">Signal</keyword>
<sequence>MRSHGVAVTAVAALALASATANGLAPSATAEPAAPTVTVLAEAPNQDGATVFVDDPAVLNPHPQSVSSWSRAPRPDAVTVHFTSGLPDCYGVHGEVQETADVVAVKLTSGTNPSAAGRACAMIAVPATVTLPLAAPLGARAVIALT</sequence>
<organism evidence="2 3">
    <name type="scientific">Mycolicibacterium grossiae</name>
    <dbReference type="NCBI Taxonomy" id="1552759"/>
    <lineage>
        <taxon>Bacteria</taxon>
        <taxon>Bacillati</taxon>
        <taxon>Actinomycetota</taxon>
        <taxon>Actinomycetes</taxon>
        <taxon>Mycobacteriales</taxon>
        <taxon>Mycobacteriaceae</taxon>
        <taxon>Mycolicibacterium</taxon>
    </lineage>
</organism>
<dbReference type="AlphaFoldDB" id="A0A1E8Q350"/>
<name>A0A1E8Q350_9MYCO</name>
<reference evidence="2 3" key="1">
    <citation type="submission" date="2016-09" db="EMBL/GenBank/DDBJ databases">
        <title>genome sequence of Mycobacterium sp. 739 SCH.</title>
        <authorList>
            <person name="Greninger A.L."/>
            <person name="Qin X."/>
            <person name="Jerome K."/>
            <person name="Vora S."/>
            <person name="Quinn K."/>
        </authorList>
    </citation>
    <scope>NUCLEOTIDE SEQUENCE [LARGE SCALE GENOMIC DNA]</scope>
    <source>
        <strain evidence="2 3">SCH</strain>
    </source>
</reference>
<evidence type="ECO:0000313" key="2">
    <source>
        <dbReference type="EMBL" id="OFJ52925.1"/>
    </source>
</evidence>
<proteinExistence type="predicted"/>
<feature type="signal peptide" evidence="1">
    <location>
        <begin position="1"/>
        <end position="30"/>
    </location>
</feature>
<dbReference type="Proteomes" id="UP000178953">
    <property type="component" value="Unassembled WGS sequence"/>
</dbReference>
<dbReference type="OrthoDB" id="3383849at2"/>
<evidence type="ECO:0000256" key="1">
    <source>
        <dbReference type="SAM" id="SignalP"/>
    </source>
</evidence>
<feature type="chain" id="PRO_5030027045" evidence="1">
    <location>
        <begin position="31"/>
        <end position="146"/>
    </location>
</feature>
<dbReference type="EMBL" id="MCHX01000032">
    <property type="protein sequence ID" value="OFJ52925.1"/>
    <property type="molecule type" value="Genomic_DNA"/>
</dbReference>
<protein>
    <submittedName>
        <fullName evidence="2">Uncharacterized protein</fullName>
    </submittedName>
</protein>
<keyword evidence="3" id="KW-1185">Reference proteome</keyword>
<evidence type="ECO:0000313" key="3">
    <source>
        <dbReference type="Proteomes" id="UP000178953"/>
    </source>
</evidence>